<feature type="signal peptide" evidence="5">
    <location>
        <begin position="1"/>
        <end position="24"/>
    </location>
</feature>
<dbReference type="Proteomes" id="UP001140510">
    <property type="component" value="Unassembled WGS sequence"/>
</dbReference>
<keyword evidence="4" id="KW-0443">Lipid metabolism</keyword>
<keyword evidence="2" id="KW-0378">Hydrolase</keyword>
<evidence type="ECO:0000313" key="7">
    <source>
        <dbReference type="EMBL" id="KAJ4392763.1"/>
    </source>
</evidence>
<evidence type="ECO:0000256" key="5">
    <source>
        <dbReference type="SAM" id="SignalP"/>
    </source>
</evidence>
<dbReference type="Gene3D" id="3.40.50.1820">
    <property type="entry name" value="alpha/beta hydrolase"/>
    <property type="match status" value="1"/>
</dbReference>
<evidence type="ECO:0000256" key="4">
    <source>
        <dbReference type="ARBA" id="ARBA00023098"/>
    </source>
</evidence>
<dbReference type="GO" id="GO:0003847">
    <property type="term" value="F:1-alkyl-2-acetylglycerophosphocholine esterase activity"/>
    <property type="evidence" value="ECO:0007669"/>
    <property type="project" value="UniProtKB-EC"/>
</dbReference>
<evidence type="ECO:0000256" key="1">
    <source>
        <dbReference type="ARBA" id="ARBA00013201"/>
    </source>
</evidence>
<sequence>MRTVVAALIVQTVAAVSFPPPTGAFHVGYVQHLFNRTIPDDPLATKNFSSTLLATVYYPTLTIPVPGENTAPYLDPTTARIWGNNWKFPNGSLESLTTWNIHQAPYLKAASSNESQKPTVILSPGAGENAIMYNSLSSGLASQGYTVVALDHAGEVPYLQLPNDAQGVYGIDIKAEWNATLAESFYRVRVADIIALVKDLFPAYVESTGAPFNSTQYLAVGHSLGGAAAAGAMSLEPSILGGVNFDGTFFDIPDVKKPFLMLGQEAHTPDVPEPTWPWFAGNQTGWLRWLNIAGSDHQNFADLDDWMDLLGLRNKMDPLSVGAIWAPRMDFIMDTLVTAFLDFASGEKDWIDFSSAKFPEVVYVDASNSMS</sequence>
<evidence type="ECO:0000256" key="3">
    <source>
        <dbReference type="ARBA" id="ARBA00022963"/>
    </source>
</evidence>
<proteinExistence type="predicted"/>
<dbReference type="InterPro" id="IPR029058">
    <property type="entry name" value="AB_hydrolase_fold"/>
</dbReference>
<keyword evidence="8" id="KW-1185">Reference proteome</keyword>
<accession>A0A9W8YVQ4</accession>
<dbReference type="PANTHER" id="PTHR10272:SF14">
    <property type="entry name" value="PAF ACETYLHYDROLASE FAMILY PROTEIN"/>
    <property type="match status" value="1"/>
</dbReference>
<dbReference type="Pfam" id="PF12697">
    <property type="entry name" value="Abhydrolase_6"/>
    <property type="match status" value="1"/>
</dbReference>
<dbReference type="AlphaFoldDB" id="A0A9W8YVQ4"/>
<dbReference type="InterPro" id="IPR000073">
    <property type="entry name" value="AB_hydrolase_1"/>
</dbReference>
<feature type="chain" id="PRO_5040827910" description="1-alkyl-2-acetylglycerophosphocholine esterase" evidence="5">
    <location>
        <begin position="25"/>
        <end position="371"/>
    </location>
</feature>
<comment type="caution">
    <text evidence="7">The sequence shown here is derived from an EMBL/GenBank/DDBJ whole genome shotgun (WGS) entry which is preliminary data.</text>
</comment>
<name>A0A9W8YVQ4_9PLEO</name>
<reference evidence="7" key="1">
    <citation type="submission" date="2022-10" db="EMBL/GenBank/DDBJ databases">
        <title>Tapping the CABI collections for fungal endophytes: first genome assemblies for Collariella, Neodidymelliopsis, Ascochyta clinopodiicola, Didymella pomorum, Didymosphaeria variabile, Neocosmospora piperis and Neocucurbitaria cava.</title>
        <authorList>
            <person name="Hill R."/>
        </authorList>
    </citation>
    <scope>NUCLEOTIDE SEQUENCE</scope>
    <source>
        <strain evidence="7">IMI 355091</strain>
    </source>
</reference>
<keyword evidence="5" id="KW-0732">Signal</keyword>
<evidence type="ECO:0000313" key="8">
    <source>
        <dbReference type="Proteomes" id="UP001140510"/>
    </source>
</evidence>
<evidence type="ECO:0000259" key="6">
    <source>
        <dbReference type="Pfam" id="PF12697"/>
    </source>
</evidence>
<feature type="domain" description="AB hydrolase-1" evidence="6">
    <location>
        <begin position="120"/>
        <end position="307"/>
    </location>
</feature>
<dbReference type="SUPFAM" id="SSF53474">
    <property type="entry name" value="alpha/beta-Hydrolases"/>
    <property type="match status" value="1"/>
</dbReference>
<dbReference type="EMBL" id="JAPEVA010000207">
    <property type="protein sequence ID" value="KAJ4392763.1"/>
    <property type="molecule type" value="Genomic_DNA"/>
</dbReference>
<dbReference type="PANTHER" id="PTHR10272">
    <property type="entry name" value="PLATELET-ACTIVATING FACTOR ACETYLHYDROLASE"/>
    <property type="match status" value="1"/>
</dbReference>
<dbReference type="OrthoDB" id="2363873at2759"/>
<protein>
    <recommendedName>
        <fullName evidence="1">1-alkyl-2-acetylglycerophosphocholine esterase</fullName>
        <ecNumber evidence="1">3.1.1.47</ecNumber>
    </recommendedName>
</protein>
<dbReference type="GO" id="GO:0016042">
    <property type="term" value="P:lipid catabolic process"/>
    <property type="evidence" value="ECO:0007669"/>
    <property type="project" value="UniProtKB-KW"/>
</dbReference>
<dbReference type="EC" id="3.1.1.47" evidence="1"/>
<evidence type="ECO:0000256" key="2">
    <source>
        <dbReference type="ARBA" id="ARBA00022801"/>
    </source>
</evidence>
<gene>
    <name evidence="7" type="ORF">N0V91_011278</name>
</gene>
<keyword evidence="3" id="KW-0442">Lipid degradation</keyword>
<organism evidence="7 8">
    <name type="scientific">Didymella pomorum</name>
    <dbReference type="NCBI Taxonomy" id="749634"/>
    <lineage>
        <taxon>Eukaryota</taxon>
        <taxon>Fungi</taxon>
        <taxon>Dikarya</taxon>
        <taxon>Ascomycota</taxon>
        <taxon>Pezizomycotina</taxon>
        <taxon>Dothideomycetes</taxon>
        <taxon>Pleosporomycetidae</taxon>
        <taxon>Pleosporales</taxon>
        <taxon>Pleosporineae</taxon>
        <taxon>Didymellaceae</taxon>
        <taxon>Didymella</taxon>
    </lineage>
</organism>